<protein>
    <submittedName>
        <fullName evidence="1">Major-capsid protein</fullName>
    </submittedName>
</protein>
<proteinExistence type="predicted"/>
<accession>A0AA48P805</accession>
<dbReference type="EMBL" id="BK063060">
    <property type="protein sequence ID" value="DBA11567.1"/>
    <property type="molecule type" value="Genomic_DNA"/>
</dbReference>
<organism evidence="1">
    <name type="scientific">Malaco herpesvirus 2</name>
    <dbReference type="NCBI Taxonomy" id="3031798"/>
    <lineage>
        <taxon>Viruses</taxon>
        <taxon>Duplodnaviria</taxon>
        <taxon>Heunggongvirae</taxon>
        <taxon>Peploviricota</taxon>
        <taxon>Herviviricetes</taxon>
        <taxon>Herpesvirales</taxon>
        <taxon>Malacoherpesviridae</taxon>
    </lineage>
</organism>
<evidence type="ECO:0000313" key="1">
    <source>
        <dbReference type="EMBL" id="DBA11567.1"/>
    </source>
</evidence>
<reference evidence="1" key="1">
    <citation type="journal article" date="2023" name="Front. Mar. Sci.">
        <title>Tracing the invertebrate herpesviruses in the global sequence datasets.</title>
        <authorList>
            <person name="Rosani U."/>
            <person name="Gaia M."/>
            <person name="Delmont T.O."/>
            <person name="Krupovic M."/>
        </authorList>
    </citation>
    <scope>NUCLEOTIDE SEQUENCE</scope>
    <source>
        <strain evidence="1">MalacoHV2/Med/2018 153</strain>
    </source>
</reference>
<name>A0AA48P805_9VIRU</name>
<reference evidence="1" key="2">
    <citation type="submission" date="2023-01" db="EMBL/GenBank/DDBJ databases">
        <authorList>
            <person name="Rosani U."/>
            <person name="Delmont T.O."/>
            <person name="Gaia M."/>
            <person name="Krupovic M."/>
        </authorList>
    </citation>
    <scope>NUCLEOTIDE SEQUENCE</scope>
    <source>
        <strain evidence="1">MalacoHV2/Med/2018 153</strain>
    </source>
</reference>
<sequence length="1208" mass="137090">MTSYQIPQNNGFLPNRKSQSVGIANTSPYNTGICKRVASKYPNFPFSISLETTDWHALFQTSNNLHKLITVYLKNGDSLVNENLNIATEVLYSTQDLSSISNEISIVVPIPAQKRSISQIGRIAVTFTNTRSYTKSEREASYIIPAQAIDHISRVLNMAKKDKLSNLEHNKSEDQFKEPANLLPIIESAIADKQGLCSHSLKTGVSLSIRESLNEHSMNYAVCQTAELFATSMGDSIRSIIDKRPSERLISMRRNLVAQTIKNIVENTFGLHKNPVKFMEKFLSIGLINLQNISKQNNFSENSYIYPDLGNSKIKIEGVICIPQNMVTSIPNIFSGRREGHLPIGKLNDSRFTKDPGSGSLLILSRQDEDAFEKTIRNSRSLQANSIINQIVSSDEKTQQIGYNLLSEAAVNLFRNLEQNDDNFEEDGAVSWLYDLNINRRVNYITRNSLEHGETAIVLDIIQPQYQADMALRQENLNKSATGISIRNEIMHVSLGDMQLDDTIIEWFNSLVKDCKNTNPKFQHSARRMFGRKSVTEFNPAICATSHIFGDEEFLAAISCPYLFEKTLLERCVNNELDSARDVSKSTDSTIFKNIYKNVYQTRLKYCKMKTKLIPSYYMSRESVSKTRRMLLATEYSPFYEVICETKNDNDRFTFLNRYVFGQFPDYVVDKKVHLLRGNMLANMYDVKKIETRADSPTTAEDLVKIRDTLLEMLRKIYGTSTELSTTYLLHDHEKLLKLVKFWNESKEIKSGEIKINDPYDDSVWYKDICDMFTNTKIELSDQDKIIPLYILSRNILSILTDNTIHSIHKLLSIVMMFVRNTPTALSQTVINGISIGLAVDFFRSVDILSNDMLLSTPNSMSIIVTPHHPYLEKCSDNSRLVKLRATIQSATNNLTTAGILAPSAVPNPKCSDLATMGDNCKPRISMDYMTAINSNGTLKEHVYQLIEDVTERETILANLSNYDESRSKMFKMKKNNSFDHGYISILRPMTNISADPIPYLGKSRMEAVPIHDNFSPAQAFHSFYDVSEENYENNISTHNPWISNINSLYNSMYRRNNSLIVDERDNTLHFTTMNNRNMNNGDNDPVCHMTNIFENALDFMNIKTLCLFPEMDNKGFENIIQTKRFGLDNNVVQLDTTPSNSSKNLSSFEKLYLTALYGYSVANTAFTNKNLLGVDKSKLPHGGVVLKSGDCPSDYAILSGYRSNIIE</sequence>